<reference evidence="3" key="1">
    <citation type="submission" date="2017-08" db="EMBL/GenBank/DDBJ databases">
        <authorList>
            <person name="Imhoff J.F."/>
            <person name="Rahn T."/>
            <person name="Kuenzel S."/>
            <person name="Neulinger S.C."/>
        </authorList>
    </citation>
    <scope>NUCLEOTIDE SEQUENCE</scope>
    <source>
        <strain evidence="3">DSM 9154</strain>
    </source>
</reference>
<keyword evidence="4" id="KW-1185">Reference proteome</keyword>
<dbReference type="Proteomes" id="UP000778970">
    <property type="component" value="Unassembled WGS sequence"/>
</dbReference>
<feature type="domain" description="Inner membrane protein YgaP-like transmembrane" evidence="2">
    <location>
        <begin position="2"/>
        <end position="55"/>
    </location>
</feature>
<dbReference type="RefSeq" id="WP_027288147.1">
    <property type="nucleotide sequence ID" value="NZ_NRRE01000007.1"/>
</dbReference>
<sequence>MSIDRIVLLFAGLMVLLGLGLSQVHNPAWLWLSAFVGANLAQASVTGFCPLAFIVKKLGAKPGQAFG</sequence>
<dbReference type="InterPro" id="IPR021309">
    <property type="entry name" value="YgaP-like_TM"/>
</dbReference>
<protein>
    <submittedName>
        <fullName evidence="3">DUF2892 domain-containing protein</fullName>
    </submittedName>
</protein>
<keyword evidence="1" id="KW-0472">Membrane</keyword>
<reference evidence="3" key="2">
    <citation type="journal article" date="2020" name="Microorganisms">
        <title>Osmotic Adaptation and Compatible Solute Biosynthesis of Phototrophic Bacteria as Revealed from Genome Analyses.</title>
        <authorList>
            <person name="Imhoff J.F."/>
            <person name="Rahn T."/>
            <person name="Kunzel S."/>
            <person name="Keller A."/>
            <person name="Neulinger S.C."/>
        </authorList>
    </citation>
    <scope>NUCLEOTIDE SEQUENCE</scope>
    <source>
        <strain evidence="3">DSM 9154</strain>
    </source>
</reference>
<dbReference type="AlphaFoldDB" id="A0A934UYR0"/>
<comment type="caution">
    <text evidence="3">The sequence shown here is derived from an EMBL/GenBank/DDBJ whole genome shotgun (WGS) entry which is preliminary data.</text>
</comment>
<organism evidence="3 4">
    <name type="scientific">Rhodovibrio salinarum</name>
    <dbReference type="NCBI Taxonomy" id="1087"/>
    <lineage>
        <taxon>Bacteria</taxon>
        <taxon>Pseudomonadati</taxon>
        <taxon>Pseudomonadota</taxon>
        <taxon>Alphaproteobacteria</taxon>
        <taxon>Rhodospirillales</taxon>
        <taxon>Rhodovibrionaceae</taxon>
        <taxon>Rhodovibrio</taxon>
    </lineage>
</organism>
<dbReference type="Gene3D" id="6.10.140.1340">
    <property type="match status" value="1"/>
</dbReference>
<proteinExistence type="predicted"/>
<evidence type="ECO:0000313" key="3">
    <source>
        <dbReference type="EMBL" id="MBK1695789.1"/>
    </source>
</evidence>
<keyword evidence="1" id="KW-0812">Transmembrane</keyword>
<evidence type="ECO:0000313" key="4">
    <source>
        <dbReference type="Proteomes" id="UP000778970"/>
    </source>
</evidence>
<dbReference type="EMBL" id="NRRE01000007">
    <property type="protein sequence ID" value="MBK1695789.1"/>
    <property type="molecule type" value="Genomic_DNA"/>
</dbReference>
<name>A0A934UYR0_9PROT</name>
<dbReference type="Pfam" id="PF11127">
    <property type="entry name" value="YgaP-like_TM"/>
    <property type="match status" value="1"/>
</dbReference>
<evidence type="ECO:0000259" key="2">
    <source>
        <dbReference type="Pfam" id="PF11127"/>
    </source>
</evidence>
<accession>A0A934UYR0</accession>
<evidence type="ECO:0000256" key="1">
    <source>
        <dbReference type="SAM" id="Phobius"/>
    </source>
</evidence>
<keyword evidence="1" id="KW-1133">Transmembrane helix</keyword>
<feature type="transmembrane region" description="Helical" evidence="1">
    <location>
        <begin position="32"/>
        <end position="55"/>
    </location>
</feature>
<gene>
    <name evidence="3" type="ORF">CKO21_00835</name>
</gene>